<comment type="caution">
    <text evidence="2">The sequence shown here is derived from an EMBL/GenBank/DDBJ whole genome shotgun (WGS) entry which is preliminary data.</text>
</comment>
<reference evidence="2 3" key="1">
    <citation type="submission" date="2023-12" db="EMBL/GenBank/DDBJ databases">
        <title>A high-quality genome assembly for Dillenia turbinata (Dilleniales).</title>
        <authorList>
            <person name="Chanderbali A."/>
        </authorList>
    </citation>
    <scope>NUCLEOTIDE SEQUENCE [LARGE SCALE GENOMIC DNA]</scope>
    <source>
        <strain evidence="2">LSX21</strain>
        <tissue evidence="2">Leaf</tissue>
    </source>
</reference>
<dbReference type="PANTHER" id="PTHR31215">
    <property type="entry name" value="OS05G0510400 PROTEIN-RELATED"/>
    <property type="match status" value="1"/>
</dbReference>
<dbReference type="AlphaFoldDB" id="A0AAN8ZKP9"/>
<gene>
    <name evidence="2" type="ORF">RJ641_026793</name>
</gene>
<protein>
    <recommendedName>
        <fullName evidence="1">F-box domain-containing protein</fullName>
    </recommendedName>
</protein>
<evidence type="ECO:0000313" key="2">
    <source>
        <dbReference type="EMBL" id="KAK6941416.1"/>
    </source>
</evidence>
<name>A0AAN8ZKP9_9MAGN</name>
<evidence type="ECO:0000259" key="1">
    <source>
        <dbReference type="Pfam" id="PF12937"/>
    </source>
</evidence>
<dbReference type="InterPro" id="IPR001810">
    <property type="entry name" value="F-box_dom"/>
</dbReference>
<dbReference type="InterPro" id="IPR032675">
    <property type="entry name" value="LRR_dom_sf"/>
</dbReference>
<dbReference type="EMBL" id="JBAMMX010000004">
    <property type="protein sequence ID" value="KAK6941416.1"/>
    <property type="molecule type" value="Genomic_DNA"/>
</dbReference>
<sequence>MEDLPPPLILDILSRLHDAFDLARCRLTSKTLNSLSYEVKFVNLFCSYDRYLKSRSEETKYSITPFKTIFSNLISNMKSVESVCIGVEKELVGLSYDDLDDESDDLYLTDVAFVEEWLPRVCGGLRSLAVLDFWMQSCWRKSEILALISSHCHHLLDLEIKNAWLSMDGLKPMPALTTLTLEFIRLEDEDLKNVNNCFPSLQVLNLIGVGGLKEPRISLLQLKICHWSVSNAPLSLAVYAPNLIDLKLKCVKPKSLVLETPLLSDFHLEIDNTGNFKVVELPELKNLRIESPNLCGLLEMFPNVRTVKHVMLDTMKHGEEDDMLKFSFEALADFFPKVKSIRLGPEAWSEMETCFRVGCYRRAIEMRTVKEIVAHLVLCDSEVTVAFISFLLEKCTNLSDMALLINRGVDSKVASNFISRCTALSSRVRWRWGMWKEGTKDCWISDGI</sequence>
<evidence type="ECO:0000313" key="3">
    <source>
        <dbReference type="Proteomes" id="UP001370490"/>
    </source>
</evidence>
<dbReference type="Pfam" id="PF12937">
    <property type="entry name" value="F-box-like"/>
    <property type="match status" value="1"/>
</dbReference>
<organism evidence="2 3">
    <name type="scientific">Dillenia turbinata</name>
    <dbReference type="NCBI Taxonomy" id="194707"/>
    <lineage>
        <taxon>Eukaryota</taxon>
        <taxon>Viridiplantae</taxon>
        <taxon>Streptophyta</taxon>
        <taxon>Embryophyta</taxon>
        <taxon>Tracheophyta</taxon>
        <taxon>Spermatophyta</taxon>
        <taxon>Magnoliopsida</taxon>
        <taxon>eudicotyledons</taxon>
        <taxon>Gunneridae</taxon>
        <taxon>Pentapetalae</taxon>
        <taxon>Dilleniales</taxon>
        <taxon>Dilleniaceae</taxon>
        <taxon>Dillenia</taxon>
    </lineage>
</organism>
<dbReference type="InterPro" id="IPR036047">
    <property type="entry name" value="F-box-like_dom_sf"/>
</dbReference>
<accession>A0AAN8ZKP9</accession>
<dbReference type="CDD" id="cd09917">
    <property type="entry name" value="F-box_SF"/>
    <property type="match status" value="1"/>
</dbReference>
<proteinExistence type="predicted"/>
<dbReference type="InterPro" id="IPR044809">
    <property type="entry name" value="AUF1-like"/>
</dbReference>
<dbReference type="Proteomes" id="UP001370490">
    <property type="component" value="Unassembled WGS sequence"/>
</dbReference>
<dbReference type="SUPFAM" id="SSF52047">
    <property type="entry name" value="RNI-like"/>
    <property type="match status" value="1"/>
</dbReference>
<dbReference type="Gene3D" id="3.80.10.10">
    <property type="entry name" value="Ribonuclease Inhibitor"/>
    <property type="match status" value="1"/>
</dbReference>
<keyword evidence="3" id="KW-1185">Reference proteome</keyword>
<dbReference type="SUPFAM" id="SSF81383">
    <property type="entry name" value="F-box domain"/>
    <property type="match status" value="1"/>
</dbReference>
<feature type="domain" description="F-box" evidence="1">
    <location>
        <begin position="1"/>
        <end position="37"/>
    </location>
</feature>